<feature type="chain" id="PRO_5031444861" evidence="1">
    <location>
        <begin position="26"/>
        <end position="197"/>
    </location>
</feature>
<evidence type="ECO:0000256" key="1">
    <source>
        <dbReference type="SAM" id="SignalP"/>
    </source>
</evidence>
<protein>
    <submittedName>
        <fullName evidence="2">Uncharacterized protein</fullName>
    </submittedName>
</protein>
<dbReference type="AlphaFoldDB" id="A0A7S2TK70"/>
<sequence length="197" mass="21527">MRSSLSFLAVLAAAWPLNLVGVVGAERLVVSDQRNKTLEVAFEGGEASRRNVPGLCGHLGKGVLVGDENTMAQLFAPKLKTNMGGTFKWSRPTHMSEWGEYPMMAKIAIWPRKYSPMDTFNNIFGPYKLNARFDPETVTFAGKVMTIPVATQMEGTEKIPTGTNVKVTVTADTDARLADLKTCIGAFVTHKHKNAPK</sequence>
<proteinExistence type="predicted"/>
<reference evidence="2" key="1">
    <citation type="submission" date="2021-01" db="EMBL/GenBank/DDBJ databases">
        <authorList>
            <person name="Corre E."/>
            <person name="Pelletier E."/>
            <person name="Niang G."/>
            <person name="Scheremetjew M."/>
            <person name="Finn R."/>
            <person name="Kale V."/>
            <person name="Holt S."/>
            <person name="Cochrane G."/>
            <person name="Meng A."/>
            <person name="Brown T."/>
            <person name="Cohen L."/>
        </authorList>
    </citation>
    <scope>NUCLEOTIDE SEQUENCE</scope>
    <source>
        <strain evidence="2">CCMP622</strain>
    </source>
</reference>
<gene>
    <name evidence="2" type="ORF">LSP00402_LOCUS5238</name>
</gene>
<dbReference type="EMBL" id="HBHP01008379">
    <property type="protein sequence ID" value="CAD9754478.1"/>
    <property type="molecule type" value="Transcribed_RNA"/>
</dbReference>
<feature type="signal peptide" evidence="1">
    <location>
        <begin position="1"/>
        <end position="25"/>
    </location>
</feature>
<keyword evidence="1" id="KW-0732">Signal</keyword>
<name>A0A7S2TK70_9EUKA</name>
<accession>A0A7S2TK70</accession>
<evidence type="ECO:0000313" key="2">
    <source>
        <dbReference type="EMBL" id="CAD9754478.1"/>
    </source>
</evidence>
<organism evidence="2">
    <name type="scientific">Lotharella oceanica</name>
    <dbReference type="NCBI Taxonomy" id="641309"/>
    <lineage>
        <taxon>Eukaryota</taxon>
        <taxon>Sar</taxon>
        <taxon>Rhizaria</taxon>
        <taxon>Cercozoa</taxon>
        <taxon>Chlorarachniophyceae</taxon>
        <taxon>Lotharella</taxon>
    </lineage>
</organism>